<dbReference type="Proteomes" id="UP001500956">
    <property type="component" value="Unassembled WGS sequence"/>
</dbReference>
<evidence type="ECO:0000313" key="1">
    <source>
        <dbReference type="EMBL" id="GAA4722129.1"/>
    </source>
</evidence>
<organism evidence="1 2">
    <name type="scientific">Isoptericola chiayiensis</name>
    <dbReference type="NCBI Taxonomy" id="579446"/>
    <lineage>
        <taxon>Bacteria</taxon>
        <taxon>Bacillati</taxon>
        <taxon>Actinomycetota</taxon>
        <taxon>Actinomycetes</taxon>
        <taxon>Micrococcales</taxon>
        <taxon>Promicromonosporaceae</taxon>
        <taxon>Isoptericola</taxon>
    </lineage>
</organism>
<comment type="caution">
    <text evidence="1">The sequence shown here is derived from an EMBL/GenBank/DDBJ whole genome shotgun (WGS) entry which is preliminary data.</text>
</comment>
<evidence type="ECO:0008006" key="3">
    <source>
        <dbReference type="Google" id="ProtNLM"/>
    </source>
</evidence>
<evidence type="ECO:0000313" key="2">
    <source>
        <dbReference type="Proteomes" id="UP001500956"/>
    </source>
</evidence>
<dbReference type="EMBL" id="BAABID010000005">
    <property type="protein sequence ID" value="GAA4722129.1"/>
    <property type="molecule type" value="Genomic_DNA"/>
</dbReference>
<accession>A0ABP8Y6P6</accession>
<name>A0ABP8Y6P6_9MICO</name>
<proteinExistence type="predicted"/>
<sequence length="146" mass="16520">MGMENLFGPRYYDLDGMPVSEARWAVMWHTQERVVARTLVGADYVVEARWIGTDREEYLHTPPHIYRVSVHPLGYLLPADADDDTPASLLLTDETTHEECVPDRTTAIVTHDLLVASVRERLAGARFVTRRCIPLRDLIAEPPLPA</sequence>
<reference evidence="2" key="1">
    <citation type="journal article" date="2019" name="Int. J. Syst. Evol. Microbiol.">
        <title>The Global Catalogue of Microorganisms (GCM) 10K type strain sequencing project: providing services to taxonomists for standard genome sequencing and annotation.</title>
        <authorList>
            <consortium name="The Broad Institute Genomics Platform"/>
            <consortium name="The Broad Institute Genome Sequencing Center for Infectious Disease"/>
            <person name="Wu L."/>
            <person name="Ma J."/>
        </authorList>
    </citation>
    <scope>NUCLEOTIDE SEQUENCE [LARGE SCALE GENOMIC DNA]</scope>
    <source>
        <strain evidence="2">JCM 18063</strain>
    </source>
</reference>
<protein>
    <recommendedName>
        <fullName evidence="3">DUF402 domain-containing protein</fullName>
    </recommendedName>
</protein>
<keyword evidence="2" id="KW-1185">Reference proteome</keyword>
<gene>
    <name evidence="1" type="ORF">GCM10023216_09210</name>
</gene>